<proteinExistence type="predicted"/>
<organism evidence="1 2">
    <name type="scientific">Enterovibrio norvegicus FF-454</name>
    <dbReference type="NCBI Taxonomy" id="1185651"/>
    <lineage>
        <taxon>Bacteria</taxon>
        <taxon>Pseudomonadati</taxon>
        <taxon>Pseudomonadota</taxon>
        <taxon>Gammaproteobacteria</taxon>
        <taxon>Vibrionales</taxon>
        <taxon>Vibrionaceae</taxon>
        <taxon>Enterovibrio</taxon>
    </lineage>
</organism>
<reference evidence="1 2" key="1">
    <citation type="journal article" date="2012" name="Science">
        <title>Ecological populations of bacteria act as socially cohesive units of antibiotic production and resistance.</title>
        <authorList>
            <person name="Cordero O.X."/>
            <person name="Wildschutte H."/>
            <person name="Kirkup B."/>
            <person name="Proehl S."/>
            <person name="Ngo L."/>
            <person name="Hussain F."/>
            <person name="Le Roux F."/>
            <person name="Mincer T."/>
            <person name="Polz M.F."/>
        </authorList>
    </citation>
    <scope>NUCLEOTIDE SEQUENCE [LARGE SCALE GENOMIC DNA]</scope>
    <source>
        <strain evidence="1 2">FF-454</strain>
    </source>
</reference>
<dbReference type="EMBL" id="AJWN02000050">
    <property type="protein sequence ID" value="OEE61308.1"/>
    <property type="molecule type" value="Genomic_DNA"/>
</dbReference>
<sequence>MEDFRIEPTTPLKWLKGLKVGFSSVDATQRDQYSWVAKSPSYYVFTAEIDHQDKENNLYNHKKGTFKKKVPPMTKENGKGHISIRHAKELYDAARDAYVNKLLCHMMLTKGTKSGIPKGGVSAAVDGDFWMVTEFTGSIDSGFSILFERVSES</sequence>
<name>A0A1E5C710_9GAMM</name>
<dbReference type="Proteomes" id="UP000095039">
    <property type="component" value="Unassembled WGS sequence"/>
</dbReference>
<keyword evidence="2" id="KW-1185">Reference proteome</keyword>
<accession>A0A1E5C710</accession>
<evidence type="ECO:0000313" key="2">
    <source>
        <dbReference type="Proteomes" id="UP000095039"/>
    </source>
</evidence>
<gene>
    <name evidence="1" type="ORF">A1OK_21185</name>
</gene>
<protein>
    <submittedName>
        <fullName evidence="1">Uncharacterized protein</fullName>
    </submittedName>
</protein>
<evidence type="ECO:0000313" key="1">
    <source>
        <dbReference type="EMBL" id="OEE61308.1"/>
    </source>
</evidence>
<dbReference type="RefSeq" id="WP_016961535.1">
    <property type="nucleotide sequence ID" value="NZ_AJWN02000050.1"/>
</dbReference>
<dbReference type="AlphaFoldDB" id="A0A1E5C710"/>
<comment type="caution">
    <text evidence="1">The sequence shown here is derived from an EMBL/GenBank/DDBJ whole genome shotgun (WGS) entry which is preliminary data.</text>
</comment>